<accession>A0AAW0UC19</accession>
<organism evidence="2 3">
    <name type="scientific">Scylla paramamosain</name>
    <name type="common">Mud crab</name>
    <dbReference type="NCBI Taxonomy" id="85552"/>
    <lineage>
        <taxon>Eukaryota</taxon>
        <taxon>Metazoa</taxon>
        <taxon>Ecdysozoa</taxon>
        <taxon>Arthropoda</taxon>
        <taxon>Crustacea</taxon>
        <taxon>Multicrustacea</taxon>
        <taxon>Malacostraca</taxon>
        <taxon>Eumalacostraca</taxon>
        <taxon>Eucarida</taxon>
        <taxon>Decapoda</taxon>
        <taxon>Pleocyemata</taxon>
        <taxon>Brachyura</taxon>
        <taxon>Eubrachyura</taxon>
        <taxon>Portunoidea</taxon>
        <taxon>Portunidae</taxon>
        <taxon>Portuninae</taxon>
        <taxon>Scylla</taxon>
    </lineage>
</organism>
<dbReference type="Proteomes" id="UP001487740">
    <property type="component" value="Unassembled WGS sequence"/>
</dbReference>
<feature type="chain" id="PRO_5043968086" evidence="1">
    <location>
        <begin position="20"/>
        <end position="143"/>
    </location>
</feature>
<sequence length="143" mass="16642">MRDQRALVSSLRLLSLVHGLNFQASCRVGWLNYDDFYIPEIAEKIDIRNDYLNWMNSRLHPMSRRESPILFCEYPFLFDPQAKMLLLRCDATRQMRTRDILNPDYGMFTEFPDTRRIWFKEGALEAAATYVLIGEALGVSGGV</sequence>
<name>A0AAW0UC19_SCYPA</name>
<protein>
    <submittedName>
        <fullName evidence="2">Uncharacterized protein</fullName>
    </submittedName>
</protein>
<keyword evidence="3" id="KW-1185">Reference proteome</keyword>
<evidence type="ECO:0000256" key="1">
    <source>
        <dbReference type="SAM" id="SignalP"/>
    </source>
</evidence>
<evidence type="ECO:0000313" key="3">
    <source>
        <dbReference type="Proteomes" id="UP001487740"/>
    </source>
</evidence>
<evidence type="ECO:0000313" key="2">
    <source>
        <dbReference type="EMBL" id="KAK8396501.1"/>
    </source>
</evidence>
<comment type="caution">
    <text evidence="2">The sequence shown here is derived from an EMBL/GenBank/DDBJ whole genome shotgun (WGS) entry which is preliminary data.</text>
</comment>
<keyword evidence="1" id="KW-0732">Signal</keyword>
<dbReference type="AlphaFoldDB" id="A0AAW0UC19"/>
<gene>
    <name evidence="2" type="ORF">O3P69_005504</name>
</gene>
<feature type="signal peptide" evidence="1">
    <location>
        <begin position="1"/>
        <end position="19"/>
    </location>
</feature>
<reference evidence="2 3" key="1">
    <citation type="submission" date="2023-03" db="EMBL/GenBank/DDBJ databases">
        <title>High-quality genome of Scylla paramamosain provides insights in environmental adaptation.</title>
        <authorList>
            <person name="Zhang L."/>
        </authorList>
    </citation>
    <scope>NUCLEOTIDE SEQUENCE [LARGE SCALE GENOMIC DNA]</scope>
    <source>
        <strain evidence="2">LZ_2023a</strain>
        <tissue evidence="2">Muscle</tissue>
    </source>
</reference>
<dbReference type="EMBL" id="JARAKH010000016">
    <property type="protein sequence ID" value="KAK8396501.1"/>
    <property type="molecule type" value="Genomic_DNA"/>
</dbReference>
<proteinExistence type="predicted"/>